<dbReference type="PANTHER" id="PTHR48059">
    <property type="entry name" value="POLYGALACTURONASE INHIBITOR 1"/>
    <property type="match status" value="1"/>
</dbReference>
<feature type="region of interest" description="Disordered" evidence="2">
    <location>
        <begin position="93"/>
        <end position="126"/>
    </location>
</feature>
<dbReference type="EMBL" id="JAKOGI010000029">
    <property type="protein sequence ID" value="KAJ8448480.1"/>
    <property type="molecule type" value="Genomic_DNA"/>
</dbReference>
<evidence type="ECO:0000313" key="4">
    <source>
        <dbReference type="EMBL" id="KAJ8448480.1"/>
    </source>
</evidence>
<evidence type="ECO:0000256" key="2">
    <source>
        <dbReference type="SAM" id="MobiDB-lite"/>
    </source>
</evidence>
<dbReference type="InterPro" id="IPR051848">
    <property type="entry name" value="PGIP"/>
</dbReference>
<dbReference type="AlphaFoldDB" id="A0A9Q1KSX2"/>
<keyword evidence="5" id="KW-1185">Reference proteome</keyword>
<dbReference type="FunFam" id="3.80.10.10:FF:000186">
    <property type="entry name" value="LRR receptor-like serine/threonine-protein kinase ERECTA"/>
    <property type="match status" value="1"/>
</dbReference>
<name>A0A9Q1KSX2_9CARY</name>
<comment type="subcellular location">
    <subcellularLocation>
        <location evidence="1">Cell envelope</location>
    </subcellularLocation>
</comment>
<dbReference type="Pfam" id="PF13855">
    <property type="entry name" value="LRR_8"/>
    <property type="match status" value="1"/>
</dbReference>
<dbReference type="InterPro" id="IPR032675">
    <property type="entry name" value="LRR_dom_sf"/>
</dbReference>
<evidence type="ECO:0008006" key="6">
    <source>
        <dbReference type="Google" id="ProtNLM"/>
    </source>
</evidence>
<evidence type="ECO:0000256" key="3">
    <source>
        <dbReference type="SAM" id="SignalP"/>
    </source>
</evidence>
<dbReference type="Proteomes" id="UP001153076">
    <property type="component" value="Unassembled WGS sequence"/>
</dbReference>
<gene>
    <name evidence="4" type="ORF">Cgig2_012124</name>
</gene>
<dbReference type="Gene3D" id="3.80.10.10">
    <property type="entry name" value="Ribonuclease Inhibitor"/>
    <property type="match status" value="1"/>
</dbReference>
<evidence type="ECO:0000313" key="5">
    <source>
        <dbReference type="Proteomes" id="UP001153076"/>
    </source>
</evidence>
<feature type="signal peptide" evidence="3">
    <location>
        <begin position="1"/>
        <end position="22"/>
    </location>
</feature>
<reference evidence="4" key="1">
    <citation type="submission" date="2022-04" db="EMBL/GenBank/DDBJ databases">
        <title>Carnegiea gigantea Genome sequencing and assembly v2.</title>
        <authorList>
            <person name="Copetti D."/>
            <person name="Sanderson M.J."/>
            <person name="Burquez A."/>
            <person name="Wojciechowski M.F."/>
        </authorList>
    </citation>
    <scope>NUCLEOTIDE SEQUENCE</scope>
    <source>
        <strain evidence="4">SGP5-SGP5p</strain>
        <tissue evidence="4">Aerial part</tissue>
    </source>
</reference>
<dbReference type="PANTHER" id="PTHR48059:SF4">
    <property type="entry name" value="POLYGALACTURONASE INHIBITOR 1-RELATED"/>
    <property type="match status" value="1"/>
</dbReference>
<dbReference type="OrthoDB" id="676979at2759"/>
<comment type="caution">
    <text evidence="4">The sequence shown here is derived from an EMBL/GenBank/DDBJ whole genome shotgun (WGS) entry which is preliminary data.</text>
</comment>
<proteinExistence type="predicted"/>
<feature type="chain" id="PRO_5040106534" description="Polygalacturonase inhibitor protein" evidence="3">
    <location>
        <begin position="23"/>
        <end position="323"/>
    </location>
</feature>
<dbReference type="SUPFAM" id="SSF52058">
    <property type="entry name" value="L domain-like"/>
    <property type="match status" value="1"/>
</dbReference>
<protein>
    <recommendedName>
        <fullName evidence="6">Polygalacturonase inhibitor protein</fullName>
    </recommendedName>
</protein>
<sequence>MVAAPCTLSLLSLLLFLFLSSASQCNPSDMKVLLQLKMPRPTDPAFWDWDPKTAPDCYNINGRVTSLYVLLIFVSDKSHPSLESFLSSNHSTYTTPSLQAPSPPPLATSPTSKPLSLPANRPHPRVPWPAQELKLTHLDLSFNRLNGSIPSTLGQLTNLTYLDLSFNNLSGPIPDSLGQLTGLDLLYLARNRLTGRIPASLSHLTKETQLDLGANRLTDSIPASFGSFKNPKMALLLYRNQYLNVHHNIHGLLPKQLAQLPLKSIDVSYNNLCGEILPGHRLRHFSPHFFAHKSASAVSPCHLASRNDQGIDPHALCANQNNK</sequence>
<keyword evidence="3" id="KW-0732">Signal</keyword>
<accession>A0A9Q1KSX2</accession>
<feature type="compositionally biased region" description="Low complexity" evidence="2">
    <location>
        <begin position="108"/>
        <end position="119"/>
    </location>
</feature>
<dbReference type="PROSITE" id="PS51450">
    <property type="entry name" value="LRR"/>
    <property type="match status" value="1"/>
</dbReference>
<evidence type="ECO:0000256" key="1">
    <source>
        <dbReference type="ARBA" id="ARBA00004196"/>
    </source>
</evidence>
<dbReference type="InterPro" id="IPR001611">
    <property type="entry name" value="Leu-rich_rpt"/>
</dbReference>
<organism evidence="4 5">
    <name type="scientific">Carnegiea gigantea</name>
    <dbReference type="NCBI Taxonomy" id="171969"/>
    <lineage>
        <taxon>Eukaryota</taxon>
        <taxon>Viridiplantae</taxon>
        <taxon>Streptophyta</taxon>
        <taxon>Embryophyta</taxon>
        <taxon>Tracheophyta</taxon>
        <taxon>Spermatophyta</taxon>
        <taxon>Magnoliopsida</taxon>
        <taxon>eudicotyledons</taxon>
        <taxon>Gunneridae</taxon>
        <taxon>Pentapetalae</taxon>
        <taxon>Caryophyllales</taxon>
        <taxon>Cactineae</taxon>
        <taxon>Cactaceae</taxon>
        <taxon>Cactoideae</taxon>
        <taxon>Echinocereeae</taxon>
        <taxon>Carnegiea</taxon>
    </lineage>
</organism>
<dbReference type="PRINTS" id="PR00019">
    <property type="entry name" value="LEURICHRPT"/>
</dbReference>